<dbReference type="AlphaFoldDB" id="A0A1B7MM81"/>
<dbReference type="Proteomes" id="UP000092154">
    <property type="component" value="Unassembled WGS sequence"/>
</dbReference>
<keyword evidence="3" id="KW-1185">Reference proteome</keyword>
<organism evidence="2 3">
    <name type="scientific">Rhizopogon vinicolor AM-OR11-026</name>
    <dbReference type="NCBI Taxonomy" id="1314800"/>
    <lineage>
        <taxon>Eukaryota</taxon>
        <taxon>Fungi</taxon>
        <taxon>Dikarya</taxon>
        <taxon>Basidiomycota</taxon>
        <taxon>Agaricomycotina</taxon>
        <taxon>Agaricomycetes</taxon>
        <taxon>Agaricomycetidae</taxon>
        <taxon>Boletales</taxon>
        <taxon>Suillineae</taxon>
        <taxon>Rhizopogonaceae</taxon>
        <taxon>Rhizopogon</taxon>
    </lineage>
</organism>
<gene>
    <name evidence="2" type="ORF">K503DRAFT_504053</name>
</gene>
<dbReference type="InParanoid" id="A0A1B7MM81"/>
<evidence type="ECO:0000256" key="1">
    <source>
        <dbReference type="SAM" id="MobiDB-lite"/>
    </source>
</evidence>
<protein>
    <recommendedName>
        <fullName evidence="4">Fe2OG dioxygenase domain-containing protein</fullName>
    </recommendedName>
</protein>
<evidence type="ECO:0000313" key="3">
    <source>
        <dbReference type="Proteomes" id="UP000092154"/>
    </source>
</evidence>
<accession>A0A1B7MM81</accession>
<feature type="region of interest" description="Disordered" evidence="1">
    <location>
        <begin position="1"/>
        <end position="21"/>
    </location>
</feature>
<evidence type="ECO:0008006" key="4">
    <source>
        <dbReference type="Google" id="ProtNLM"/>
    </source>
</evidence>
<dbReference type="EMBL" id="KV448723">
    <property type="protein sequence ID" value="OAX33689.1"/>
    <property type="molecule type" value="Genomic_DNA"/>
</dbReference>
<dbReference type="OrthoDB" id="27483at2759"/>
<dbReference type="PANTHER" id="PTHR33099">
    <property type="entry name" value="FE2OG DIOXYGENASE DOMAIN-CONTAINING PROTEIN"/>
    <property type="match status" value="1"/>
</dbReference>
<dbReference type="PANTHER" id="PTHR33099:SF11">
    <property type="entry name" value="FE2OG DIOXYGENASE DOMAIN-CONTAINING PROTEIN"/>
    <property type="match status" value="1"/>
</dbReference>
<dbReference type="STRING" id="1314800.A0A1B7MM81"/>
<reference evidence="2 3" key="1">
    <citation type="submission" date="2016-06" db="EMBL/GenBank/DDBJ databases">
        <title>Comparative genomics of the ectomycorrhizal sister species Rhizopogon vinicolor and Rhizopogon vesiculosus (Basidiomycota: Boletales) reveals a divergence of the mating type B locus.</title>
        <authorList>
            <consortium name="DOE Joint Genome Institute"/>
            <person name="Mujic A.B."/>
            <person name="Kuo A."/>
            <person name="Tritt A."/>
            <person name="Lipzen A."/>
            <person name="Chen C."/>
            <person name="Johnson J."/>
            <person name="Sharma A."/>
            <person name="Barry K."/>
            <person name="Grigoriev I.V."/>
            <person name="Spatafora J.W."/>
        </authorList>
    </citation>
    <scope>NUCLEOTIDE SEQUENCE [LARGE SCALE GENOMIC DNA]</scope>
    <source>
        <strain evidence="2 3">AM-OR11-026</strain>
    </source>
</reference>
<evidence type="ECO:0000313" key="2">
    <source>
        <dbReference type="EMBL" id="OAX33689.1"/>
    </source>
</evidence>
<proteinExistence type="predicted"/>
<name>A0A1B7MM81_9AGAM</name>
<sequence length="466" mass="52637">MFQIHTEHSSSTPESEHHDELPISKHVSKRLEALPYIENGYEVYTSTNLAGALDKLASSPFVSFNVPGTRWDWDFPIRVNLKGQESSIYRIACRITGRAEAREAGTWMNPDVSVFKKHATPSPFGGRVEETNMDPYYSQLKPDDLIFSLPYASVIQDIKCDVVAAMFIGKEVQIKLHKLAIIGEGGHFDLHRDSTHSDAHHGIVLFALNTEWEGGDLMLRRGDVEVKLDIHPTTIRTSSDNKLKPVVVAFYADTEYKVMPVTKGVQLVLQYDVEVVGEASHYYSPLEQAARRYKRLHASHFTTYPNVDSILIQTVIDEIRKLHDQGTNIVGFPLAHLYRTAKVRKEYLKETDFALFDALKAHFDIFVNPVIINSDYECGCIAYSYTVSQTKTDLEESDSEDGSYACRSGGNKVIKGASFHLPYASAILQITMESFGEHDECERIEPKYCGIGMFVKPKNRRHDTHV</sequence>
<dbReference type="Gene3D" id="2.60.120.620">
    <property type="entry name" value="q2cbj1_9rhob like domain"/>
    <property type="match status" value="1"/>
</dbReference>